<evidence type="ECO:0000256" key="1">
    <source>
        <dbReference type="SAM" id="Coils"/>
    </source>
</evidence>
<dbReference type="Proteomes" id="UP001320159">
    <property type="component" value="Unassembled WGS sequence"/>
</dbReference>
<dbReference type="AlphaFoldDB" id="A0AAP2RF50"/>
<evidence type="ECO:0000313" key="3">
    <source>
        <dbReference type="Proteomes" id="UP001320159"/>
    </source>
</evidence>
<sequence>MEASESVMTTDLNGKPIKVGTTVRYITTRTVGKVIDIKKEEDKTWAQIDTTSLYYDPHYLEVTTQAKSAEEEEESVKIDYEELEQKIKAMEDALSVKDIMTDSSCEGGG</sequence>
<comment type="caution">
    <text evidence="2">The sequence shown here is derived from an EMBL/GenBank/DDBJ whole genome shotgun (WGS) entry which is preliminary data.</text>
</comment>
<keyword evidence="3" id="KW-1185">Reference proteome</keyword>
<name>A0AAP2RF50_9EURY</name>
<dbReference type="RefSeq" id="WP_230743129.1">
    <property type="nucleotide sequence ID" value="NZ_PGCK01000014.1"/>
</dbReference>
<dbReference type="InterPro" id="IPR017099">
    <property type="entry name" value="UCP037053"/>
</dbReference>
<dbReference type="EMBL" id="PGCK01000014">
    <property type="protein sequence ID" value="MCD1296183.1"/>
    <property type="molecule type" value="Genomic_DNA"/>
</dbReference>
<dbReference type="PIRSF" id="PIRSF037053">
    <property type="entry name" value="UCP037053"/>
    <property type="match status" value="1"/>
</dbReference>
<accession>A0AAP2RF50</accession>
<protein>
    <submittedName>
        <fullName evidence="2">DUF2098 domain-containing protein</fullName>
    </submittedName>
</protein>
<proteinExistence type="predicted"/>
<organism evidence="2 3">
    <name type="scientific">Methanooceanicella nereidis</name>
    <dbReference type="NCBI Taxonomy" id="2052831"/>
    <lineage>
        <taxon>Archaea</taxon>
        <taxon>Methanobacteriati</taxon>
        <taxon>Methanobacteriota</taxon>
        <taxon>Stenosarchaea group</taxon>
        <taxon>Methanomicrobia</taxon>
        <taxon>Methanocellales</taxon>
        <taxon>Methanocellaceae</taxon>
        <taxon>Methanooceanicella</taxon>
    </lineage>
</organism>
<dbReference type="InterPro" id="IPR019209">
    <property type="entry name" value="DUF2098"/>
</dbReference>
<reference evidence="2 3" key="1">
    <citation type="submission" date="2017-11" db="EMBL/GenBank/DDBJ databases">
        <title>Isolation and Characterization of Family Methanocellaceae Species from Potential Methane Hydrate Area Offshore Southwestern Taiwan.</title>
        <authorList>
            <person name="Zhang W.-L."/>
            <person name="Chen W.-C."/>
            <person name="Lai M.-C."/>
            <person name="Chen S.-C."/>
        </authorList>
    </citation>
    <scope>NUCLEOTIDE SEQUENCE [LARGE SCALE GENOMIC DNA]</scope>
    <source>
        <strain evidence="2 3">CWC-04</strain>
    </source>
</reference>
<gene>
    <name evidence="2" type="ORF">CUJ83_14365</name>
</gene>
<evidence type="ECO:0000313" key="2">
    <source>
        <dbReference type="EMBL" id="MCD1296183.1"/>
    </source>
</evidence>
<dbReference type="Pfam" id="PF09871">
    <property type="entry name" value="DUF2098"/>
    <property type="match status" value="1"/>
</dbReference>
<feature type="coiled-coil region" evidence="1">
    <location>
        <begin position="66"/>
        <end position="100"/>
    </location>
</feature>
<keyword evidence="1" id="KW-0175">Coiled coil</keyword>